<accession>A0A919K8I1</accession>
<proteinExistence type="predicted"/>
<evidence type="ECO:0000313" key="2">
    <source>
        <dbReference type="Proteomes" id="UP000636960"/>
    </source>
</evidence>
<protein>
    <submittedName>
        <fullName evidence="1">Uncharacterized protein</fullName>
    </submittedName>
</protein>
<name>A0A919K8I1_9ACTN</name>
<dbReference type="AlphaFoldDB" id="A0A919K8I1"/>
<dbReference type="Proteomes" id="UP000636960">
    <property type="component" value="Unassembled WGS sequence"/>
</dbReference>
<sequence length="114" mass="11761">MAQGLDIAVVEQAVRVGAVVGVPDSGWGVTLGFVEHADHIPGNRSVLSRARVPPCAAPAEGQLVLRAGFDGAGVRPGTRVTFYFAWLAGSRWPVGPVVAGAFAAAVRSVGRWEG</sequence>
<reference evidence="1" key="1">
    <citation type="submission" date="2021-01" db="EMBL/GenBank/DDBJ databases">
        <title>Whole genome shotgun sequence of Actinoplanes rishiriensis NBRC 108556.</title>
        <authorList>
            <person name="Komaki H."/>
            <person name="Tamura T."/>
        </authorList>
    </citation>
    <scope>NUCLEOTIDE SEQUENCE</scope>
    <source>
        <strain evidence="1">NBRC 108556</strain>
    </source>
</reference>
<comment type="caution">
    <text evidence="1">The sequence shown here is derived from an EMBL/GenBank/DDBJ whole genome shotgun (WGS) entry which is preliminary data.</text>
</comment>
<keyword evidence="2" id="KW-1185">Reference proteome</keyword>
<evidence type="ECO:0000313" key="1">
    <source>
        <dbReference type="EMBL" id="GIF01999.1"/>
    </source>
</evidence>
<organism evidence="1 2">
    <name type="scientific">Paractinoplanes rishiriensis</name>
    <dbReference type="NCBI Taxonomy" id="1050105"/>
    <lineage>
        <taxon>Bacteria</taxon>
        <taxon>Bacillati</taxon>
        <taxon>Actinomycetota</taxon>
        <taxon>Actinomycetes</taxon>
        <taxon>Micromonosporales</taxon>
        <taxon>Micromonosporaceae</taxon>
        <taxon>Paractinoplanes</taxon>
    </lineage>
</organism>
<dbReference type="EMBL" id="BOMV01000116">
    <property type="protein sequence ID" value="GIF01999.1"/>
    <property type="molecule type" value="Genomic_DNA"/>
</dbReference>
<gene>
    <name evidence="1" type="ORF">Ari01nite_94630</name>
</gene>